<feature type="region of interest" description="Disordered" evidence="1">
    <location>
        <begin position="131"/>
        <end position="156"/>
    </location>
</feature>
<evidence type="ECO:0000313" key="2">
    <source>
        <dbReference type="EMBL" id="PMD20646.1"/>
    </source>
</evidence>
<accession>A0A2J6Q334</accession>
<dbReference type="EMBL" id="KZ613484">
    <property type="protein sequence ID" value="PMD20646.1"/>
    <property type="molecule type" value="Genomic_DNA"/>
</dbReference>
<evidence type="ECO:0000256" key="1">
    <source>
        <dbReference type="SAM" id="MobiDB-lite"/>
    </source>
</evidence>
<proteinExistence type="predicted"/>
<protein>
    <submittedName>
        <fullName evidence="2">Uncharacterized protein</fullName>
    </submittedName>
</protein>
<keyword evidence="3" id="KW-1185">Reference proteome</keyword>
<reference evidence="2 3" key="1">
    <citation type="submission" date="2016-05" db="EMBL/GenBank/DDBJ databases">
        <title>A degradative enzymes factory behind the ericoid mycorrhizal symbiosis.</title>
        <authorList>
            <consortium name="DOE Joint Genome Institute"/>
            <person name="Martino E."/>
            <person name="Morin E."/>
            <person name="Grelet G."/>
            <person name="Kuo A."/>
            <person name="Kohler A."/>
            <person name="Daghino S."/>
            <person name="Barry K."/>
            <person name="Choi C."/>
            <person name="Cichocki N."/>
            <person name="Clum A."/>
            <person name="Copeland A."/>
            <person name="Hainaut M."/>
            <person name="Haridas S."/>
            <person name="Labutti K."/>
            <person name="Lindquist E."/>
            <person name="Lipzen A."/>
            <person name="Khouja H.-R."/>
            <person name="Murat C."/>
            <person name="Ohm R."/>
            <person name="Olson A."/>
            <person name="Spatafora J."/>
            <person name="Veneault-Fourrey C."/>
            <person name="Henrissat B."/>
            <person name="Grigoriev I."/>
            <person name="Martin F."/>
            <person name="Perotto S."/>
        </authorList>
    </citation>
    <scope>NUCLEOTIDE SEQUENCE [LARGE SCALE GENOMIC DNA]</scope>
    <source>
        <strain evidence="2 3">UAMH 7357</strain>
    </source>
</reference>
<dbReference type="Proteomes" id="UP000235672">
    <property type="component" value="Unassembled WGS sequence"/>
</dbReference>
<organism evidence="2 3">
    <name type="scientific">Hyaloscypha hepaticicola</name>
    <dbReference type="NCBI Taxonomy" id="2082293"/>
    <lineage>
        <taxon>Eukaryota</taxon>
        <taxon>Fungi</taxon>
        <taxon>Dikarya</taxon>
        <taxon>Ascomycota</taxon>
        <taxon>Pezizomycotina</taxon>
        <taxon>Leotiomycetes</taxon>
        <taxon>Helotiales</taxon>
        <taxon>Hyaloscyphaceae</taxon>
        <taxon>Hyaloscypha</taxon>
    </lineage>
</organism>
<evidence type="ECO:0000313" key="3">
    <source>
        <dbReference type="Proteomes" id="UP000235672"/>
    </source>
</evidence>
<dbReference type="AlphaFoldDB" id="A0A2J6Q334"/>
<feature type="compositionally biased region" description="Basic and acidic residues" evidence="1">
    <location>
        <begin position="131"/>
        <end position="146"/>
    </location>
</feature>
<gene>
    <name evidence="2" type="ORF">NA56DRAFT_704452</name>
</gene>
<sequence>MHMKLGICTLAVRTAGSSRNTSPACDKLPPFPGKKLDEHRGQAADAAQILYMANGMAFPHAASAGDDARRGYSTVFLAIKVGSTMTMWCKPKGHDPIHFVGTAQHLRDVGQVQLVCIRRGKPRAIMSPENKVREAGEPGSAHDRHGNSAKYGSNAGGIPDASDAIGRWLLRLWRWDYPAVEVRGGCLLPHQLLQSTRDKLGFTPMKAEAGGRGIEDMELGYVLRFWGSDRHHGTPYYGTFNLGPPRRLWAPPSSVQCAGVCL</sequence>
<name>A0A2J6Q334_9HELO</name>